<dbReference type="STRING" id="1552123.EP57_15285"/>
<accession>A0A099VZQ9</accession>
<keyword evidence="1" id="KW-0677">Repeat</keyword>
<gene>
    <name evidence="3" type="ORF">EP57_15285</name>
</gene>
<evidence type="ECO:0000259" key="2">
    <source>
        <dbReference type="Pfam" id="PF13229"/>
    </source>
</evidence>
<reference evidence="3 4" key="1">
    <citation type="submission" date="2014-05" db="EMBL/GenBank/DDBJ databases">
        <title>Novel Listeriaceae from food processing environments.</title>
        <authorList>
            <person name="den Bakker H.C."/>
        </authorList>
    </citation>
    <scope>NUCLEOTIDE SEQUENCE [LARGE SCALE GENOMIC DNA]</scope>
    <source>
        <strain evidence="3 4">FSL A5-0281</strain>
    </source>
</reference>
<dbReference type="AlphaFoldDB" id="A0A099VZQ9"/>
<dbReference type="Pfam" id="PF13229">
    <property type="entry name" value="Beta_helix"/>
    <property type="match status" value="1"/>
</dbReference>
<dbReference type="eggNOG" id="COG2866">
    <property type="taxonomic scope" value="Bacteria"/>
</dbReference>
<evidence type="ECO:0000256" key="1">
    <source>
        <dbReference type="ARBA" id="ARBA00022737"/>
    </source>
</evidence>
<proteinExistence type="predicted"/>
<dbReference type="InterPro" id="IPR051550">
    <property type="entry name" value="SCF-Subunits/Alg-Epimerases"/>
</dbReference>
<dbReference type="GeneID" id="58718700"/>
<organism evidence="3 4">
    <name type="scientific">Listeria booriae</name>
    <dbReference type="NCBI Taxonomy" id="1552123"/>
    <lineage>
        <taxon>Bacteria</taxon>
        <taxon>Bacillati</taxon>
        <taxon>Bacillota</taxon>
        <taxon>Bacilli</taxon>
        <taxon>Bacillales</taxon>
        <taxon>Listeriaceae</taxon>
        <taxon>Listeria</taxon>
    </lineage>
</organism>
<dbReference type="InterPro" id="IPR006626">
    <property type="entry name" value="PbH1"/>
</dbReference>
<comment type="caution">
    <text evidence="3">The sequence shown here is derived from an EMBL/GenBank/DDBJ whole genome shotgun (WGS) entry which is preliminary data.</text>
</comment>
<dbReference type="InterPro" id="IPR011050">
    <property type="entry name" value="Pectin_lyase_fold/virulence"/>
</dbReference>
<evidence type="ECO:0000313" key="3">
    <source>
        <dbReference type="EMBL" id="KGL37921.1"/>
    </source>
</evidence>
<evidence type="ECO:0000313" key="4">
    <source>
        <dbReference type="Proteomes" id="UP000029844"/>
    </source>
</evidence>
<protein>
    <recommendedName>
        <fullName evidence="2">Right handed beta helix domain-containing protein</fullName>
    </recommendedName>
</protein>
<dbReference type="Proteomes" id="UP000029844">
    <property type="component" value="Unassembled WGS sequence"/>
</dbReference>
<dbReference type="PANTHER" id="PTHR22990:SF15">
    <property type="entry name" value="F-BOX ONLY PROTEIN 10"/>
    <property type="match status" value="1"/>
</dbReference>
<dbReference type="RefSeq" id="WP_052167712.1">
    <property type="nucleotide sequence ID" value="NZ_CBCSHQ010000003.1"/>
</dbReference>
<feature type="domain" description="Right handed beta helix" evidence="2">
    <location>
        <begin position="274"/>
        <end position="427"/>
    </location>
</feature>
<dbReference type="SMART" id="SM00710">
    <property type="entry name" value="PbH1"/>
    <property type="match status" value="6"/>
</dbReference>
<dbReference type="Gene3D" id="2.160.20.10">
    <property type="entry name" value="Single-stranded right-handed beta-helix, Pectin lyase-like"/>
    <property type="match status" value="1"/>
</dbReference>
<dbReference type="OrthoDB" id="9795486at2"/>
<name>A0A099VZQ9_9LIST</name>
<dbReference type="InterPro" id="IPR012334">
    <property type="entry name" value="Pectin_lyas_fold"/>
</dbReference>
<dbReference type="eggNOG" id="COG3420">
    <property type="taxonomic scope" value="Bacteria"/>
</dbReference>
<dbReference type="EMBL" id="JNFA01000030">
    <property type="protein sequence ID" value="KGL37921.1"/>
    <property type="molecule type" value="Genomic_DNA"/>
</dbReference>
<dbReference type="InterPro" id="IPR039448">
    <property type="entry name" value="Beta_helix"/>
</dbReference>
<dbReference type="PANTHER" id="PTHR22990">
    <property type="entry name" value="F-BOX ONLY PROTEIN"/>
    <property type="match status" value="1"/>
</dbReference>
<dbReference type="SUPFAM" id="SSF51126">
    <property type="entry name" value="Pectin lyase-like"/>
    <property type="match status" value="1"/>
</dbReference>
<sequence length="713" mass="77788">MKITNLQKAISIFSLFLIGVFAGLMTENKVEAADIPNALTKGALPLGTTNYAIPDDAVFVSPSGDSAGTGTINDPVNTVARAQKIITTEGRTIVLRGGIYHESLTKDKNAPMWDTGLTIQSYPGEVVWFDGSTVVTGWKKEGSAWVHDNWVTKFDASPTFTKGAPDFTAENWKNINPDYPMSAHPDQVWINGIAIQQVESLSKLGSNKFYMDYTTNKIYLGNDPTNKEVRASDLQIALSMDVPKITVRGVGIRRYAPSVPDLGAVRISEPATGSKLENVIITDSATTGLSVSTSNVTLKNVSVTNSGMLGIGGNRAHALKADKLYVANSNIENFNMGPIASGIKISRSYNTLISNSKIIDNKSLGLWFDEDCYAATVVNNEISNNSSTGLAFELSSQGNVANNRINNNAGYGLHIINSDQVDVWNNSLTNSQMSILIQQDSRKPAKDRYWTPHDYSKDISWYVNDIEICNNILGLPTPMASQWGGVVALRDETYQRTGNQMGVTLNANVYYHTGLEGRPTLIQWSTKTAGIKDWNNFSNLATFRNTTGQDSRSIEIIENSTPLNPTGFAKQTIQQRANTVGSPIPQTIALAADLPSGEKVLGPTPNLLGNLDKVDANQIFGWAWNPEEPLSTSTAIKINIYDAQNMLVDTIPAVANRYRADIQNAGFGTGYAGFSYTPNWNKYPSGQKYRVVVYTADSTGTYNPLPNVRYYTN</sequence>
<keyword evidence="4" id="KW-1185">Reference proteome</keyword>